<dbReference type="GO" id="GO:0003700">
    <property type="term" value="F:DNA-binding transcription factor activity"/>
    <property type="evidence" value="ECO:0007669"/>
    <property type="project" value="TreeGrafter"/>
</dbReference>
<dbReference type="InterPro" id="IPR036390">
    <property type="entry name" value="WH_DNA-bd_sf"/>
</dbReference>
<organism evidence="1 2">
    <name type="scientific">Actinomyces oris</name>
    <dbReference type="NCBI Taxonomy" id="544580"/>
    <lineage>
        <taxon>Bacteria</taxon>
        <taxon>Bacillati</taxon>
        <taxon>Actinomycetota</taxon>
        <taxon>Actinomycetes</taxon>
        <taxon>Actinomycetales</taxon>
        <taxon>Actinomycetaceae</taxon>
        <taxon>Actinomyces</taxon>
    </lineage>
</organism>
<proteinExistence type="predicted"/>
<dbReference type="PANTHER" id="PTHR33221:SF13">
    <property type="entry name" value="TRANSCRIPTIONAL REGULATOR-RELATED"/>
    <property type="match status" value="1"/>
</dbReference>
<dbReference type="Gene3D" id="1.10.10.10">
    <property type="entry name" value="Winged helix-like DNA-binding domain superfamily/Winged helix DNA-binding domain"/>
    <property type="match status" value="1"/>
</dbReference>
<dbReference type="SUPFAM" id="SSF46785">
    <property type="entry name" value="Winged helix' DNA-binding domain"/>
    <property type="match status" value="1"/>
</dbReference>
<reference evidence="1 2" key="1">
    <citation type="submission" date="2016-12" db="EMBL/GenBank/DDBJ databases">
        <title>Genomic Comparison of strains in the 'Actinomyces naeslundii' Group.</title>
        <authorList>
            <person name="Mughal S.R."/>
            <person name="Do T."/>
            <person name="Gilbert S.C."/>
            <person name="Witherden E.A."/>
            <person name="Didelot X."/>
            <person name="Beighton D."/>
        </authorList>
    </citation>
    <scope>NUCLEOTIDE SEQUENCE [LARGE SCALE GENOMIC DNA]</scope>
    <source>
        <strain evidence="1 2">CCUG 33920</strain>
    </source>
</reference>
<evidence type="ECO:0000313" key="1">
    <source>
        <dbReference type="EMBL" id="OLO45848.1"/>
    </source>
</evidence>
<evidence type="ECO:0000313" key="2">
    <source>
        <dbReference type="Proteomes" id="UP000186857"/>
    </source>
</evidence>
<sequence>MQLPKGVEWAAHALVVLDVAGGRVVSSAGLAGVFDLSPTYLNKHLQKLAAAGIVASVAGASGGFRLSQPAARVSLDDVVSALGSAAPLFQCNEIRCQGAFIDQKSQILASGLCSINRAMSRAEDAWRASLAGTSIADLAAGLDNATRTRMLQATGLDPDPVKDPL</sequence>
<dbReference type="Proteomes" id="UP000186857">
    <property type="component" value="Unassembled WGS sequence"/>
</dbReference>
<dbReference type="NCBIfam" id="TIGR00738">
    <property type="entry name" value="rrf2_super"/>
    <property type="match status" value="1"/>
</dbReference>
<comment type="caution">
    <text evidence="1">The sequence shown here is derived from an EMBL/GenBank/DDBJ whole genome shotgun (WGS) entry which is preliminary data.</text>
</comment>
<dbReference type="AlphaFoldDB" id="A0A1Q8VCL9"/>
<dbReference type="RefSeq" id="WP_009396698.1">
    <property type="nucleotide sequence ID" value="NZ_MSKJ01000005.1"/>
</dbReference>
<dbReference type="InterPro" id="IPR000944">
    <property type="entry name" value="Tscrpt_reg_Rrf2"/>
</dbReference>
<dbReference type="PANTHER" id="PTHR33221">
    <property type="entry name" value="WINGED HELIX-TURN-HELIX TRANSCRIPTIONAL REGULATOR, RRF2 FAMILY"/>
    <property type="match status" value="1"/>
</dbReference>
<dbReference type="PROSITE" id="PS01332">
    <property type="entry name" value="HTH_RRF2_1"/>
    <property type="match status" value="1"/>
</dbReference>
<dbReference type="OrthoDB" id="9808360at2"/>
<dbReference type="InterPro" id="IPR036388">
    <property type="entry name" value="WH-like_DNA-bd_sf"/>
</dbReference>
<gene>
    <name evidence="1" type="ORF">BKH29_02510</name>
</gene>
<dbReference type="Pfam" id="PF02082">
    <property type="entry name" value="Rrf2"/>
    <property type="match status" value="1"/>
</dbReference>
<accession>A0A1Q8VCL9</accession>
<name>A0A1Q8VCL9_9ACTO</name>
<protein>
    <submittedName>
        <fullName evidence="1">Transcriptional regulator</fullName>
    </submittedName>
</protein>
<dbReference type="GO" id="GO:0005829">
    <property type="term" value="C:cytosol"/>
    <property type="evidence" value="ECO:0007669"/>
    <property type="project" value="TreeGrafter"/>
</dbReference>
<dbReference type="InterPro" id="IPR030489">
    <property type="entry name" value="TR_Rrf2-type_CS"/>
</dbReference>
<dbReference type="PROSITE" id="PS51197">
    <property type="entry name" value="HTH_RRF2_2"/>
    <property type="match status" value="1"/>
</dbReference>
<dbReference type="EMBL" id="MSKJ01000005">
    <property type="protein sequence ID" value="OLO45848.1"/>
    <property type="molecule type" value="Genomic_DNA"/>
</dbReference>